<name>A0A0V0QFB5_PSEPJ</name>
<feature type="compositionally biased region" description="Polar residues" evidence="1">
    <location>
        <begin position="330"/>
        <end position="343"/>
    </location>
</feature>
<keyword evidence="3" id="KW-1185">Reference proteome</keyword>
<sequence length="840" mass="99622">MYRNNYKQISAQKQTNKNSAAKQKKKPEWNSSTVDEDKYKLTHSEIVQKKVALMSKHRLQAKEEWMERQRKLQEGILDDETLSVYETARDAKNLNNKKYDRPRKNLTQMIDFNRSNLHFSTDVSKDLGNSQFTEQNESFNNGKDDSDFLKNIQKKVEETRIFVDKLQSCACSDDPTHVIKADSFSKQKANQQKQNQKRNTSQNQTTRSSVSRIQNNSSIMNKNSSFNSNQSGITFKKAGNSVKKTDPKKELERKKQMLQQKLEEEQKLIKENEKIIKQEMINEQSKEMGTYLQSLAKIEDTIKFMEENIIKEEKDLAQNLENQFQREELSQASCKNQTENSYPDFSKKSKNQRQNSQDRKCSQGQKSSQKQISRYNSNKSIDFSISNNSYQISDEKNKNEQDNSHDKNQQQDQYFKNEMIQNYKFSDLKKQKNQYAEDGQENNLNQFNDAKDYFEQLKMIEQKYQLNDQNQNNISDQKNKKVFHSNLSPVQQKQYCEEEVKSLIIRNRSLNKNNYQENQVQKTQIYEQNSQNTNQISQNLEQKLNLCEKQQNQGEIIKNEQYNQQQQQEMSLNYQEGFQQTQENQNNRDQKKEIINQDNFKDNKNKGKSDNQEYFDEEDLDIERIKSMLESTKKDLENMNGSFMEAPHMSFNRSLNDITNSNVQVKINQSFQAKKNPSDLVHIDSEKPFYHQKSFQGDISSISNNNSFNIFNQMGNKENSNHQWHQNENQYQQNQEREQFLLKNQGLSGEKPNFTKKKQVQFQVEEKYQNQSQSQIYQQKLQQQQFQQLNKNSEYEDFDIENELPRTFNLMQQPKFSDTVKQFNQKSYGKNESMSIRNYM</sequence>
<feature type="compositionally biased region" description="Polar residues" evidence="1">
    <location>
        <begin position="374"/>
        <end position="385"/>
    </location>
</feature>
<accession>A0A0V0QFB5</accession>
<evidence type="ECO:0000313" key="3">
    <source>
        <dbReference type="Proteomes" id="UP000054937"/>
    </source>
</evidence>
<evidence type="ECO:0000313" key="2">
    <source>
        <dbReference type="EMBL" id="KRX00897.1"/>
    </source>
</evidence>
<dbReference type="OMA" id="NESMSIR"/>
<dbReference type="InParanoid" id="A0A0V0QFB5"/>
<feature type="region of interest" description="Disordered" evidence="1">
    <location>
        <begin position="327"/>
        <end position="385"/>
    </location>
</feature>
<evidence type="ECO:0000256" key="1">
    <source>
        <dbReference type="SAM" id="MobiDB-lite"/>
    </source>
</evidence>
<feature type="region of interest" description="Disordered" evidence="1">
    <location>
        <begin position="595"/>
        <end position="616"/>
    </location>
</feature>
<feature type="region of interest" description="Disordered" evidence="1">
    <location>
        <begin position="185"/>
        <end position="252"/>
    </location>
</feature>
<dbReference type="OrthoDB" id="294486at2759"/>
<comment type="caution">
    <text evidence="2">The sequence shown here is derived from an EMBL/GenBank/DDBJ whole genome shotgun (WGS) entry which is preliminary data.</text>
</comment>
<feature type="compositionally biased region" description="Basic and acidic residues" evidence="1">
    <location>
        <begin position="243"/>
        <end position="252"/>
    </location>
</feature>
<dbReference type="AlphaFoldDB" id="A0A0V0QFB5"/>
<dbReference type="EMBL" id="LDAU01000180">
    <property type="protein sequence ID" value="KRX00897.1"/>
    <property type="molecule type" value="Genomic_DNA"/>
</dbReference>
<feature type="compositionally biased region" description="Low complexity" evidence="1">
    <location>
        <begin position="362"/>
        <end position="373"/>
    </location>
</feature>
<dbReference type="Proteomes" id="UP000054937">
    <property type="component" value="Unassembled WGS sequence"/>
</dbReference>
<feature type="compositionally biased region" description="Basic and acidic residues" evidence="1">
    <location>
        <begin position="595"/>
        <end position="611"/>
    </location>
</feature>
<feature type="compositionally biased region" description="Low complexity" evidence="1">
    <location>
        <begin position="186"/>
        <end position="207"/>
    </location>
</feature>
<gene>
    <name evidence="2" type="ORF">PPERSA_09503</name>
</gene>
<reference evidence="2 3" key="1">
    <citation type="journal article" date="2015" name="Sci. Rep.">
        <title>Genome of the facultative scuticociliatosis pathogen Pseudocohnilembus persalinus provides insight into its virulence through horizontal gene transfer.</title>
        <authorList>
            <person name="Xiong J."/>
            <person name="Wang G."/>
            <person name="Cheng J."/>
            <person name="Tian M."/>
            <person name="Pan X."/>
            <person name="Warren A."/>
            <person name="Jiang C."/>
            <person name="Yuan D."/>
            <person name="Miao W."/>
        </authorList>
    </citation>
    <scope>NUCLEOTIDE SEQUENCE [LARGE SCALE GENOMIC DNA]</scope>
    <source>
        <strain evidence="2">36N120E</strain>
    </source>
</reference>
<feature type="region of interest" description="Disordered" evidence="1">
    <location>
        <begin position="1"/>
        <end position="35"/>
    </location>
</feature>
<organism evidence="2 3">
    <name type="scientific">Pseudocohnilembus persalinus</name>
    <name type="common">Ciliate</name>
    <dbReference type="NCBI Taxonomy" id="266149"/>
    <lineage>
        <taxon>Eukaryota</taxon>
        <taxon>Sar</taxon>
        <taxon>Alveolata</taxon>
        <taxon>Ciliophora</taxon>
        <taxon>Intramacronucleata</taxon>
        <taxon>Oligohymenophorea</taxon>
        <taxon>Scuticociliatia</taxon>
        <taxon>Philasterida</taxon>
        <taxon>Pseudocohnilembidae</taxon>
        <taxon>Pseudocohnilembus</taxon>
    </lineage>
</organism>
<feature type="compositionally biased region" description="Polar residues" evidence="1">
    <location>
        <begin position="1"/>
        <end position="21"/>
    </location>
</feature>
<proteinExistence type="predicted"/>
<protein>
    <submittedName>
        <fullName evidence="2">Uncharacterized protein</fullName>
    </submittedName>
</protein>
<feature type="compositionally biased region" description="Polar residues" evidence="1">
    <location>
        <begin position="208"/>
        <end position="233"/>
    </location>
</feature>